<gene>
    <name evidence="2" type="ORF">LMJF_15_0250</name>
</gene>
<name>Q4QFF5_LEIMA</name>
<dbReference type="OMA" id="RAFHCLA"/>
<protein>
    <submittedName>
        <fullName evidence="2">Uncharacterized protein</fullName>
    </submittedName>
</protein>
<evidence type="ECO:0000256" key="1">
    <source>
        <dbReference type="SAM" id="MobiDB-lite"/>
    </source>
</evidence>
<dbReference type="InParanoid" id="Q4QFF5"/>
<dbReference type="KEGG" id="lma:LMJF_15_0250"/>
<organism evidence="2 3">
    <name type="scientific">Leishmania major</name>
    <dbReference type="NCBI Taxonomy" id="5664"/>
    <lineage>
        <taxon>Eukaryota</taxon>
        <taxon>Discoba</taxon>
        <taxon>Euglenozoa</taxon>
        <taxon>Kinetoplastea</taxon>
        <taxon>Metakinetoplastina</taxon>
        <taxon>Trypanosomatida</taxon>
        <taxon>Trypanosomatidae</taxon>
        <taxon>Leishmaniinae</taxon>
        <taxon>Leishmania</taxon>
    </lineage>
</organism>
<evidence type="ECO:0000313" key="3">
    <source>
        <dbReference type="Proteomes" id="UP000000542"/>
    </source>
</evidence>
<dbReference type="VEuPathDB" id="TriTrypDB:LMJLV39_150008200"/>
<proteinExistence type="predicted"/>
<feature type="region of interest" description="Disordered" evidence="1">
    <location>
        <begin position="943"/>
        <end position="968"/>
    </location>
</feature>
<feature type="compositionally biased region" description="Polar residues" evidence="1">
    <location>
        <begin position="523"/>
        <end position="532"/>
    </location>
</feature>
<feature type="compositionally biased region" description="Gly residues" evidence="1">
    <location>
        <begin position="534"/>
        <end position="546"/>
    </location>
</feature>
<keyword evidence="3" id="KW-1185">Reference proteome</keyword>
<dbReference type="GeneID" id="5650383"/>
<dbReference type="eggNOG" id="ENOG502S568">
    <property type="taxonomic scope" value="Eukaryota"/>
</dbReference>
<feature type="region of interest" description="Disordered" evidence="1">
    <location>
        <begin position="415"/>
        <end position="435"/>
    </location>
</feature>
<sequence>MRASTDGPAARTAADLDEMDDKLRRLGLSVDRPTTTPPSFALSAAHGSADYIHSIRAAKAEKQQARLDRLARLAAAAEKQQSSNSVAVVVAAAASSRTGAVTDTSRADHTAVGDKALLASDVADAALRASEKSKSDLAQQLRAERMLKVASDHQQSLAEEHDQLVSMLPLSNTVSHSLTVTAPEWRERKRRETAVWCAGVARGLTELAMEVSDNRHLPATGLGGRPVYRLHQDLSVTQWRQWLEKLVFPASPSAAAAEIKRRSDDGAAGTDSEVVDSSASRSADAQQPLLQQMLDASLQLEAAKCITSATEAAAQEAVRAQAEAVTCVLAKLHAEVARQRKAAEEAVRLAADEANLLAPHSIEGDVGVAGTLHREELVPGWAQRMPPAACLVYGDDLSGARLLAETIELCVQRKSHQQQAPSSQSPHRRLAASRQYSLAAGEGAETSAVDFSPTTLSSTAPTSAAAPVEDLFSHFVVSEIGVESSDPSMAEGGVVATYITPRTLLGNSVLGAGGGDAKRSGSAGRSQRTQQHSSGGGGNPGGGGSASQGVATAAGPGTSSSISSRFSQRVNAVSAEGRRESEQLIEAVVREVVRVHRHNLGVLAGDRMPSWAPKPTAPAPAPAAGSVATAEEISQPSAAALGSVPLRTLFLVSFSDSASFVEVLARRLRQATAAAETELMEMEGRRRAAEQQAAAAAAAAESSKQRTSPPVKGVKGASPGPPRSKSNRLAKTVAGVEEQAVSALVEELQATMAMPPLGVLATFLVYDLPTRQRRLEAASFATDAAAAQRASGDDGEDDLSNFSGAGGGALLRSAGPEYTHPVYNPSSEEIQSFGPPSTAKEFAPARLISARPGSLSGGSSSPSLLFPPSPPGAASTVTTASTLCMQTWSVERLRTELKQQHAQQQRQRKDWMAAVVAHAHRESMETVSGGLLNVGASFRHAVKRRDKPTASGSANFASASPDLEREGSIPRRASMSMISRAVESSAVTAGNLLEEKGLPRALFFVRVQDVSDPTTPLASSVDPQLDSANLGTAIWRAAATSQFHATDLQHGWAEARARTVNELTTQLRLLCRPAAGRVLTNESLAPRQLAKPFRLADYRLTEATCLRLKKTSKAFLGTLPAAPAPHSLEGSGASPGEAVAAAARDALAAETEVWATVLQHAEQLYHLVAEEVFMDRVAQPECPVALPAAATLSTTARFTGIDQSYARAKEAIAACTAYAVAHLEDCLALLLRFSVDVCLGQLAASVRLLFCSIARHHRAEMDVSFNAVASVLVNSSDKVDEEVLRVAPRLSAEAARALIESLRPVNPSEASAMLSAELAVVYWPQVTAVAAEVVVQFFKRCSLHNLAGDAFYSTTNTPQPPQEAQVVAKESECARDSNAGAANDAAVPKLEAKILAEEHVPAAVQLLLEQAINAPAPLARVALLLQESRRMVCAARDGAEAWVELLYREALGMHATAPVSTVPSARRPGSLDELADGPLAVLRIHTDEATNLRRPSPWRCGQLELLLSSVRPAKPNVMVPVEKFERGLLVHQLQRLWRFLPDISAELAAKAKYSMRNHEAKTPAPTTRLVRPATFSSATARSPALPDPSLDAYLLTSCPCRPSAELHFPFLTTADVGRLSAAAAAEFTSTAAAAGKPLVMVDLELWLANLALRRCCFCAKCDAPAPGAGGGKPELAAVQTSQCMRACAAIPSSGAVRHTIATLPACVLAQYAALCTTAMLPLPSLVTTPPPSLGEMPAEWMLVQWWWRAWCGEDAWSQSEDVQRCYALWRILLGHVPPSRPSSPNSAAPTLLTMAPLLSSLLRLLVGIGRHAGATEERVRRAFHCLAALRRVPAGALDTHTATAEENADVDAAMTIEDDMTLTVDECAALGRLLSPTALTVGSNAPVTTASATAAAAAVSVTSEREVRGHEFITDVQLLLQVEGTKGVTLPLLLSSRWASLLMREHF</sequence>
<dbReference type="VEuPathDB" id="TriTrypDB:LmjF.15.0250"/>
<feature type="region of interest" description="Disordered" evidence="1">
    <location>
        <begin position="258"/>
        <end position="282"/>
    </location>
</feature>
<accession>Q4QFF5</accession>
<evidence type="ECO:0000313" key="2">
    <source>
        <dbReference type="EMBL" id="CAJ03253.1"/>
    </source>
</evidence>
<reference evidence="2 3" key="1">
    <citation type="journal article" date="2005" name="Science">
        <title>The genome of the kinetoplastid parasite, Leishmania major.</title>
        <authorList>
            <person name="Ivens A.C."/>
            <person name="Peacock C.S."/>
            <person name="Worthey E.A."/>
            <person name="Murphy L."/>
            <person name="Aggarwal G."/>
            <person name="Berriman M."/>
            <person name="Sisk E."/>
            <person name="Rajandream M.A."/>
            <person name="Adlem E."/>
            <person name="Aert R."/>
            <person name="Anupama A."/>
            <person name="Apostolou Z."/>
            <person name="Attipoe P."/>
            <person name="Bason N."/>
            <person name="Bauser C."/>
            <person name="Beck A."/>
            <person name="Beverley S.M."/>
            <person name="Bianchettin G."/>
            <person name="Borzym K."/>
            <person name="Bothe G."/>
            <person name="Bruschi C.V."/>
            <person name="Collins M."/>
            <person name="Cadag E."/>
            <person name="Ciarloni L."/>
            <person name="Clayton C."/>
            <person name="Coulson R.M."/>
            <person name="Cronin A."/>
            <person name="Cruz A.K."/>
            <person name="Davies R.M."/>
            <person name="De Gaudenzi J."/>
            <person name="Dobson D.E."/>
            <person name="Duesterhoeft A."/>
            <person name="Fazelina G."/>
            <person name="Fosker N."/>
            <person name="Frasch A.C."/>
            <person name="Fraser A."/>
            <person name="Fuchs M."/>
            <person name="Gabel C."/>
            <person name="Goble A."/>
            <person name="Goffeau A."/>
            <person name="Harris D."/>
            <person name="Hertz-Fowler C."/>
            <person name="Hilbert H."/>
            <person name="Horn D."/>
            <person name="Huang Y."/>
            <person name="Klages S."/>
            <person name="Knights A."/>
            <person name="Kube M."/>
            <person name="Larke N."/>
            <person name="Litvin L."/>
            <person name="Lord A."/>
            <person name="Louie T."/>
            <person name="Marra M."/>
            <person name="Masuy D."/>
            <person name="Matthews K."/>
            <person name="Michaeli S."/>
            <person name="Mottram J.C."/>
            <person name="Muller-Auer S."/>
            <person name="Munden H."/>
            <person name="Nelson S."/>
            <person name="Norbertczak H."/>
            <person name="Oliver K."/>
            <person name="O'neil S."/>
            <person name="Pentony M."/>
            <person name="Pohl T.M."/>
            <person name="Price C."/>
            <person name="Purnelle B."/>
            <person name="Quail M.A."/>
            <person name="Rabbinowitsch E."/>
            <person name="Reinhardt R."/>
            <person name="Rieger M."/>
            <person name="Rinta J."/>
            <person name="Robben J."/>
            <person name="Robertson L."/>
            <person name="Ruiz J.C."/>
            <person name="Rutter S."/>
            <person name="Saunders D."/>
            <person name="Schafer M."/>
            <person name="Schein J."/>
            <person name="Schwartz D.C."/>
            <person name="Seeger K."/>
            <person name="Seyler A."/>
            <person name="Sharp S."/>
            <person name="Shin H."/>
            <person name="Sivam D."/>
            <person name="Squares R."/>
            <person name="Squares S."/>
            <person name="Tosato V."/>
            <person name="Vogt C."/>
            <person name="Volckaert G."/>
            <person name="Wambutt R."/>
            <person name="Warren T."/>
            <person name="Wedler H."/>
            <person name="Woodward J."/>
            <person name="Zhou S."/>
            <person name="Zimmermann W."/>
            <person name="Smith D.F."/>
            <person name="Blackwell J.M."/>
            <person name="Stuart K.D."/>
            <person name="Barrell B."/>
            <person name="Myler P.J."/>
        </authorList>
    </citation>
    <scope>NUCLEOTIDE SEQUENCE [LARGE SCALE GENOMIC DNA]</scope>
    <source>
        <strain evidence="3">MHOM/IL/81/Friedlin</strain>
    </source>
</reference>
<feature type="compositionally biased region" description="Low complexity" evidence="1">
    <location>
        <begin position="547"/>
        <end position="566"/>
    </location>
</feature>
<dbReference type="HOGENOM" id="CLU_234864_0_0_1"/>
<dbReference type="EMBL" id="FR796411">
    <property type="protein sequence ID" value="CAJ03253.1"/>
    <property type="molecule type" value="Genomic_DNA"/>
</dbReference>
<dbReference type="VEuPathDB" id="TriTrypDB:LMJSD75_150008100"/>
<reference evidence="2 3" key="2">
    <citation type="journal article" date="2011" name="Genome Res.">
        <title>Chromosome and gene copy number variation allow major structural change between species and strains of Leishmania.</title>
        <authorList>
            <person name="Rogers M.B."/>
            <person name="Hilley J.D."/>
            <person name="Dickens N.J."/>
            <person name="Wilkes J."/>
            <person name="Bates P.A."/>
            <person name="Depledge D.P."/>
            <person name="Harris D."/>
            <person name="Her Y."/>
            <person name="Herzyk P."/>
            <person name="Imamura H."/>
            <person name="Otto T.D."/>
            <person name="Sanders M."/>
            <person name="Seeger K."/>
            <person name="Dujardin J.C."/>
            <person name="Berriman M."/>
            <person name="Smith D.F."/>
            <person name="Hertz-Fowler C."/>
            <person name="Mottram J.C."/>
        </authorList>
    </citation>
    <scope>NUCLEOTIDE SEQUENCE [LARGE SCALE GENOMIC DNA]</scope>
    <source>
        <strain evidence="3">MHOM/IL/81/Friedlin</strain>
    </source>
</reference>
<dbReference type="Proteomes" id="UP000000542">
    <property type="component" value="Chromosome 15"/>
</dbReference>
<feature type="region of interest" description="Disordered" evidence="1">
    <location>
        <begin position="693"/>
        <end position="731"/>
    </location>
</feature>
<dbReference type="GO" id="GO:0005930">
    <property type="term" value="C:axoneme"/>
    <property type="evidence" value="ECO:0000266"/>
    <property type="project" value="GeneDB"/>
</dbReference>
<feature type="compositionally biased region" description="Low complexity" evidence="1">
    <location>
        <begin position="271"/>
        <end position="282"/>
    </location>
</feature>
<feature type="region of interest" description="Disordered" evidence="1">
    <location>
        <begin position="510"/>
        <end position="566"/>
    </location>
</feature>
<dbReference type="RefSeq" id="XP_001681943.1">
    <property type="nucleotide sequence ID" value="XM_001681891.1"/>
</dbReference>
<dbReference type="VEuPathDB" id="TriTrypDB:LMJFC_150008600"/>